<evidence type="ECO:0000256" key="1">
    <source>
        <dbReference type="ARBA" id="ARBA00022714"/>
    </source>
</evidence>
<name>A0ABD3HTE6_9MARC</name>
<dbReference type="GO" id="GO:0051537">
    <property type="term" value="F:2 iron, 2 sulfur cluster binding"/>
    <property type="evidence" value="ECO:0007669"/>
    <property type="project" value="UniProtKB-KW"/>
</dbReference>
<comment type="caution">
    <text evidence="5">The sequence shown here is derived from an EMBL/GenBank/DDBJ whole genome shotgun (WGS) entry which is preliminary data.</text>
</comment>
<dbReference type="InterPro" id="IPR036010">
    <property type="entry name" value="2Fe-2S_ferredoxin-like_sf"/>
</dbReference>
<evidence type="ECO:0000256" key="3">
    <source>
        <dbReference type="ARBA" id="ARBA00023004"/>
    </source>
</evidence>
<dbReference type="GO" id="GO:0046872">
    <property type="term" value="F:metal ion binding"/>
    <property type="evidence" value="ECO:0007669"/>
    <property type="project" value="UniProtKB-KW"/>
</dbReference>
<gene>
    <name evidence="5" type="ORF">R1sor_008374</name>
</gene>
<organism evidence="5 6">
    <name type="scientific">Riccia sorocarpa</name>
    <dbReference type="NCBI Taxonomy" id="122646"/>
    <lineage>
        <taxon>Eukaryota</taxon>
        <taxon>Viridiplantae</taxon>
        <taxon>Streptophyta</taxon>
        <taxon>Embryophyta</taxon>
        <taxon>Marchantiophyta</taxon>
        <taxon>Marchantiopsida</taxon>
        <taxon>Marchantiidae</taxon>
        <taxon>Marchantiales</taxon>
        <taxon>Ricciaceae</taxon>
        <taxon>Riccia</taxon>
    </lineage>
</organism>
<evidence type="ECO:0000313" key="6">
    <source>
        <dbReference type="Proteomes" id="UP001633002"/>
    </source>
</evidence>
<keyword evidence="3" id="KW-0408">Iron</keyword>
<dbReference type="PANTHER" id="PTHR23426">
    <property type="entry name" value="FERREDOXIN/ADRENODOXIN"/>
    <property type="match status" value="1"/>
</dbReference>
<dbReference type="InterPro" id="IPR001055">
    <property type="entry name" value="Adrenodoxin-like"/>
</dbReference>
<keyword evidence="6" id="KW-1185">Reference proteome</keyword>
<dbReference type="SUPFAM" id="SSF54292">
    <property type="entry name" value="2Fe-2S ferredoxin-like"/>
    <property type="match status" value="1"/>
</dbReference>
<accession>A0ABD3HTE6</accession>
<keyword evidence="4" id="KW-0411">Iron-sulfur</keyword>
<dbReference type="InterPro" id="IPR012675">
    <property type="entry name" value="Beta-grasp_dom_sf"/>
</dbReference>
<dbReference type="PANTHER" id="PTHR23426:SF35">
    <property type="entry name" value="2FE-2S FERREDOXIN-LIKE SUPERFAMILY PROTEIN"/>
    <property type="match status" value="1"/>
</dbReference>
<dbReference type="Gene3D" id="3.10.20.30">
    <property type="match status" value="1"/>
</dbReference>
<evidence type="ECO:0008006" key="7">
    <source>
        <dbReference type="Google" id="ProtNLM"/>
    </source>
</evidence>
<evidence type="ECO:0000256" key="2">
    <source>
        <dbReference type="ARBA" id="ARBA00022723"/>
    </source>
</evidence>
<dbReference type="Proteomes" id="UP001633002">
    <property type="component" value="Unassembled WGS sequence"/>
</dbReference>
<evidence type="ECO:0000256" key="4">
    <source>
        <dbReference type="ARBA" id="ARBA00023014"/>
    </source>
</evidence>
<dbReference type="AlphaFoldDB" id="A0ABD3HTE6"/>
<sequence>MLWSFPSHTEGLRSLSHRFQRLLRLSCVSVFELLPQISFPLIDRIMAAALRRLAQVRFAHAAAAASASNVTRRSAPKVLDSTVKVTAISEVDGSRRALRGMLGQSLLRTLVRSGLIDGESHRTDDLTQCGAECQVSIANEWLEKLPPRSEDEIQILESAQPKGQSVDTHSRLSCQIILEPKLDGMAVAVPEPRPWKTN</sequence>
<protein>
    <recommendedName>
        <fullName evidence="7">Ferredoxin</fullName>
    </recommendedName>
</protein>
<proteinExistence type="predicted"/>
<reference evidence="5 6" key="1">
    <citation type="submission" date="2024-09" db="EMBL/GenBank/DDBJ databases">
        <title>Chromosome-scale assembly of Riccia sorocarpa.</title>
        <authorList>
            <person name="Paukszto L."/>
        </authorList>
    </citation>
    <scope>NUCLEOTIDE SEQUENCE [LARGE SCALE GENOMIC DNA]</scope>
    <source>
        <strain evidence="5">LP-2024</strain>
        <tissue evidence="5">Aerial parts of the thallus</tissue>
    </source>
</reference>
<keyword evidence="2" id="KW-0479">Metal-binding</keyword>
<keyword evidence="1" id="KW-0001">2Fe-2S</keyword>
<evidence type="ECO:0000313" key="5">
    <source>
        <dbReference type="EMBL" id="KAL3694723.1"/>
    </source>
</evidence>
<dbReference type="EMBL" id="JBJQOH010000003">
    <property type="protein sequence ID" value="KAL3694723.1"/>
    <property type="molecule type" value="Genomic_DNA"/>
</dbReference>